<comment type="caution">
    <text evidence="2">The sequence shown here is derived from an EMBL/GenBank/DDBJ whole genome shotgun (WGS) entry which is preliminary data.</text>
</comment>
<accession>K1XWV4</accession>
<organism evidence="2">
    <name type="scientific">uncultured bacterium</name>
    <name type="common">gcode 4</name>
    <dbReference type="NCBI Taxonomy" id="1234023"/>
    <lineage>
        <taxon>Bacteria</taxon>
        <taxon>environmental samples</taxon>
    </lineage>
</organism>
<gene>
    <name evidence="2" type="ORF">ACD_80C00145G0027</name>
</gene>
<reference evidence="2" key="1">
    <citation type="journal article" date="2012" name="Science">
        <title>Fermentation, hydrogen, and sulfur metabolism in multiple uncultivated bacterial phyla.</title>
        <authorList>
            <person name="Wrighton K.C."/>
            <person name="Thomas B.C."/>
            <person name="Sharon I."/>
            <person name="Miller C.S."/>
            <person name="Castelle C.J."/>
            <person name="VerBerkmoes N.C."/>
            <person name="Wilkins M.J."/>
            <person name="Hettich R.L."/>
            <person name="Lipton M.S."/>
            <person name="Williams K.H."/>
            <person name="Long P.E."/>
            <person name="Banfield J.F."/>
        </authorList>
    </citation>
    <scope>NUCLEOTIDE SEQUENCE [LARGE SCALE GENOMIC DNA]</scope>
</reference>
<dbReference type="Pfam" id="PF07963">
    <property type="entry name" value="N_methyl"/>
    <property type="match status" value="1"/>
</dbReference>
<evidence type="ECO:0000256" key="1">
    <source>
        <dbReference type="SAM" id="Phobius"/>
    </source>
</evidence>
<dbReference type="AlphaFoldDB" id="K1XWV4"/>
<protein>
    <submittedName>
        <fullName evidence="2">Uncharacterized protein</fullName>
    </submittedName>
</protein>
<keyword evidence="1" id="KW-0812">Transmembrane</keyword>
<sequence>MNKKRKGFSFLEILIVMMIVGILFVAFRSAFQFKNKDILYGQSCIETIYGEVNNFLHAGLSSKSLFTGTTAIFPDQYIITFNPAQQLIQLKYQEQGSEHIYSSIEITGDTNISYCSSNSYMIILTWDTYELHINKGLQENSSLQSFYLSGTNSISTGGNSFLQCDISWTWCKTMARFESDIRTLQVKKYMCLSFTGSDCLEWDN</sequence>
<evidence type="ECO:0000313" key="2">
    <source>
        <dbReference type="EMBL" id="EKD24893.1"/>
    </source>
</evidence>
<feature type="transmembrane region" description="Helical" evidence="1">
    <location>
        <begin position="7"/>
        <end position="27"/>
    </location>
</feature>
<proteinExistence type="predicted"/>
<name>K1XWV4_9BACT</name>
<keyword evidence="1" id="KW-1133">Transmembrane helix</keyword>
<dbReference type="EMBL" id="AMFJ01036152">
    <property type="protein sequence ID" value="EKD24893.1"/>
    <property type="molecule type" value="Genomic_DNA"/>
</dbReference>
<dbReference type="NCBIfam" id="TIGR02532">
    <property type="entry name" value="IV_pilin_GFxxxE"/>
    <property type="match status" value="1"/>
</dbReference>
<dbReference type="InterPro" id="IPR012902">
    <property type="entry name" value="N_methyl_site"/>
</dbReference>
<keyword evidence="1" id="KW-0472">Membrane</keyword>